<reference evidence="1" key="2">
    <citation type="journal article" date="2015" name="Fish Shellfish Immunol.">
        <title>Early steps in the European eel (Anguilla anguilla)-Vibrio vulnificus interaction in the gills: Role of the RtxA13 toxin.</title>
        <authorList>
            <person name="Callol A."/>
            <person name="Pajuelo D."/>
            <person name="Ebbesson L."/>
            <person name="Teles M."/>
            <person name="MacKenzie S."/>
            <person name="Amaro C."/>
        </authorList>
    </citation>
    <scope>NUCLEOTIDE SEQUENCE</scope>
</reference>
<reference evidence="1" key="1">
    <citation type="submission" date="2014-11" db="EMBL/GenBank/DDBJ databases">
        <authorList>
            <person name="Amaro Gonzalez C."/>
        </authorList>
    </citation>
    <scope>NUCLEOTIDE SEQUENCE</scope>
</reference>
<sequence>MVHFDMKHLIAEFKILYREPVTSGKNVYGVAKSRKQSGQLNARLNLVCQSEQKYHRQTHYLVE</sequence>
<name>A0A0E9VSM7_ANGAN</name>
<protein>
    <submittedName>
        <fullName evidence="1">Uncharacterized protein</fullName>
    </submittedName>
</protein>
<evidence type="ECO:0000313" key="1">
    <source>
        <dbReference type="EMBL" id="JAH80283.1"/>
    </source>
</evidence>
<accession>A0A0E9VSM7</accession>
<dbReference type="AlphaFoldDB" id="A0A0E9VSM7"/>
<organism evidence="1">
    <name type="scientific">Anguilla anguilla</name>
    <name type="common">European freshwater eel</name>
    <name type="synonym">Muraena anguilla</name>
    <dbReference type="NCBI Taxonomy" id="7936"/>
    <lineage>
        <taxon>Eukaryota</taxon>
        <taxon>Metazoa</taxon>
        <taxon>Chordata</taxon>
        <taxon>Craniata</taxon>
        <taxon>Vertebrata</taxon>
        <taxon>Euteleostomi</taxon>
        <taxon>Actinopterygii</taxon>
        <taxon>Neopterygii</taxon>
        <taxon>Teleostei</taxon>
        <taxon>Anguilliformes</taxon>
        <taxon>Anguillidae</taxon>
        <taxon>Anguilla</taxon>
    </lineage>
</organism>
<dbReference type="EMBL" id="GBXM01028294">
    <property type="protein sequence ID" value="JAH80283.1"/>
    <property type="molecule type" value="Transcribed_RNA"/>
</dbReference>
<proteinExistence type="predicted"/>